<evidence type="ECO:0000259" key="16">
    <source>
        <dbReference type="Pfam" id="PF12409"/>
    </source>
</evidence>
<dbReference type="NCBIfam" id="TIGR01494">
    <property type="entry name" value="ATPase_P-type"/>
    <property type="match status" value="3"/>
</dbReference>
<name>A0A7R8Z1Z8_HERIL</name>
<dbReference type="InterPro" id="IPR047821">
    <property type="entry name" value="P5B-type_ATPase"/>
</dbReference>
<dbReference type="InterPro" id="IPR006544">
    <property type="entry name" value="P-type_TPase_V"/>
</dbReference>
<dbReference type="GO" id="GO:0016887">
    <property type="term" value="F:ATP hydrolysis activity"/>
    <property type="evidence" value="ECO:0007669"/>
    <property type="project" value="InterPro"/>
</dbReference>
<dbReference type="SFLD" id="SFLDG00002">
    <property type="entry name" value="C1.7:_P-type_atpase_like"/>
    <property type="match status" value="1"/>
</dbReference>
<dbReference type="NCBIfam" id="TIGR01657">
    <property type="entry name" value="P-ATPase-V"/>
    <property type="match status" value="1"/>
</dbReference>
<dbReference type="InterPro" id="IPR044492">
    <property type="entry name" value="P_typ_ATPase_HD_dom"/>
</dbReference>
<keyword evidence="3" id="KW-0597">Phosphoprotein</keyword>
<dbReference type="GO" id="GO:0015203">
    <property type="term" value="F:polyamine transmembrane transporter activity"/>
    <property type="evidence" value="ECO:0007669"/>
    <property type="project" value="TreeGrafter"/>
</dbReference>
<evidence type="ECO:0000256" key="9">
    <source>
        <dbReference type="ARBA" id="ARBA00022967"/>
    </source>
</evidence>
<dbReference type="InterPro" id="IPR001757">
    <property type="entry name" value="P_typ_ATPase"/>
</dbReference>
<dbReference type="InterPro" id="IPR047819">
    <property type="entry name" value="P5A-ATPase_N"/>
</dbReference>
<comment type="subcellular location">
    <subcellularLocation>
        <location evidence="1 13">Membrane</location>
        <topology evidence="1 13">Multi-pass membrane protein</topology>
    </subcellularLocation>
</comment>
<evidence type="ECO:0000256" key="7">
    <source>
        <dbReference type="ARBA" id="ARBA00022840"/>
    </source>
</evidence>
<dbReference type="FunCoup" id="A0A7R8Z1Z8">
    <property type="interactions" value="69"/>
</dbReference>
<reference evidence="17 18" key="1">
    <citation type="submission" date="2020-11" db="EMBL/GenBank/DDBJ databases">
        <authorList>
            <person name="Wallbank WR R."/>
            <person name="Pardo Diaz C."/>
            <person name="Kozak K."/>
            <person name="Martin S."/>
            <person name="Jiggins C."/>
            <person name="Moest M."/>
            <person name="Warren A I."/>
            <person name="Generalovic N T."/>
            <person name="Byers J.R.P. K."/>
            <person name="Montejo-Kovacevich G."/>
            <person name="Yen C E."/>
        </authorList>
    </citation>
    <scope>NUCLEOTIDE SEQUENCE [LARGE SCALE GENOMIC DNA]</scope>
</reference>
<dbReference type="InterPro" id="IPR023299">
    <property type="entry name" value="ATPase_P-typ_cyto_dom_N"/>
</dbReference>
<dbReference type="Gene3D" id="1.20.1110.10">
    <property type="entry name" value="Calcium-transporting ATPase, transmembrane domain"/>
    <property type="match status" value="1"/>
</dbReference>
<feature type="transmembrane region" description="Helical" evidence="13">
    <location>
        <begin position="1056"/>
        <end position="1077"/>
    </location>
</feature>
<dbReference type="SUPFAM" id="SSF56784">
    <property type="entry name" value="HAD-like"/>
    <property type="match status" value="1"/>
</dbReference>
<organism evidence="17 18">
    <name type="scientific">Hermetia illucens</name>
    <name type="common">Black soldier fly</name>
    <dbReference type="NCBI Taxonomy" id="343691"/>
    <lineage>
        <taxon>Eukaryota</taxon>
        <taxon>Metazoa</taxon>
        <taxon>Ecdysozoa</taxon>
        <taxon>Arthropoda</taxon>
        <taxon>Hexapoda</taxon>
        <taxon>Insecta</taxon>
        <taxon>Pterygota</taxon>
        <taxon>Neoptera</taxon>
        <taxon>Endopterygota</taxon>
        <taxon>Diptera</taxon>
        <taxon>Brachycera</taxon>
        <taxon>Stratiomyomorpha</taxon>
        <taxon>Stratiomyidae</taxon>
        <taxon>Hermetiinae</taxon>
        <taxon>Hermetia</taxon>
    </lineage>
</organism>
<evidence type="ECO:0000256" key="12">
    <source>
        <dbReference type="ARBA" id="ARBA00049360"/>
    </source>
</evidence>
<dbReference type="SUPFAM" id="SSF81665">
    <property type="entry name" value="Calcium ATPase, transmembrane domain M"/>
    <property type="match status" value="1"/>
</dbReference>
<evidence type="ECO:0000256" key="2">
    <source>
        <dbReference type="ARBA" id="ARBA00006000"/>
    </source>
</evidence>
<feature type="transmembrane region" description="Helical" evidence="13">
    <location>
        <begin position="509"/>
        <end position="526"/>
    </location>
</feature>
<dbReference type="FunFam" id="3.40.1110.10:FF:000026">
    <property type="entry name" value="Cation-transporting ATPase"/>
    <property type="match status" value="1"/>
</dbReference>
<feature type="domain" description="P5B-type ATPase N-terminal" evidence="16">
    <location>
        <begin position="117"/>
        <end position="257"/>
    </location>
</feature>
<keyword evidence="9 13" id="KW-1278">Translocase</keyword>
<evidence type="ECO:0000256" key="10">
    <source>
        <dbReference type="ARBA" id="ARBA00022989"/>
    </source>
</evidence>
<dbReference type="InterPro" id="IPR059000">
    <property type="entry name" value="ATPase_P-type_domA"/>
</dbReference>
<dbReference type="InParanoid" id="A0A7R8Z1Z8"/>
<evidence type="ECO:0000256" key="14">
    <source>
        <dbReference type="SAM" id="MobiDB-lite"/>
    </source>
</evidence>
<dbReference type="GO" id="GO:0019829">
    <property type="term" value="F:ATPase-coupled monoatomic cation transmembrane transporter activity"/>
    <property type="evidence" value="ECO:0007669"/>
    <property type="project" value="UniProtKB-UniRule"/>
</dbReference>
<feature type="transmembrane region" description="Helical" evidence="13">
    <location>
        <begin position="1172"/>
        <end position="1190"/>
    </location>
</feature>
<evidence type="ECO:0000313" key="18">
    <source>
        <dbReference type="Proteomes" id="UP000594454"/>
    </source>
</evidence>
<dbReference type="OMA" id="KLRYRWH"/>
<feature type="transmembrane region" description="Helical" evidence="13">
    <location>
        <begin position="1123"/>
        <end position="1145"/>
    </location>
</feature>
<evidence type="ECO:0000256" key="13">
    <source>
        <dbReference type="RuleBase" id="RU362082"/>
    </source>
</evidence>
<dbReference type="PANTHER" id="PTHR45630">
    <property type="entry name" value="CATION-TRANSPORTING ATPASE-RELATED"/>
    <property type="match status" value="1"/>
</dbReference>
<dbReference type="GO" id="GO:0006874">
    <property type="term" value="P:intracellular calcium ion homeostasis"/>
    <property type="evidence" value="ECO:0007669"/>
    <property type="project" value="TreeGrafter"/>
</dbReference>
<feature type="transmembrane region" description="Helical" evidence="13">
    <location>
        <begin position="311"/>
        <end position="330"/>
    </location>
</feature>
<keyword evidence="7 13" id="KW-0067">ATP-binding</keyword>
<protein>
    <recommendedName>
        <fullName evidence="13">Cation-transporting ATPase</fullName>
        <ecNumber evidence="13">7.2.2.-</ecNumber>
    </recommendedName>
</protein>
<dbReference type="PRINTS" id="PR00119">
    <property type="entry name" value="CATATPASE"/>
</dbReference>
<keyword evidence="4 13" id="KW-0812">Transmembrane</keyword>
<dbReference type="InterPro" id="IPR018303">
    <property type="entry name" value="ATPase_P-typ_P_site"/>
</dbReference>
<feature type="region of interest" description="Disordered" evidence="14">
    <location>
        <begin position="1490"/>
        <end position="1524"/>
    </location>
</feature>
<dbReference type="Pfam" id="PF12409">
    <property type="entry name" value="P5-ATPase"/>
    <property type="match status" value="1"/>
</dbReference>
<keyword evidence="10 13" id="KW-1133">Transmembrane helix</keyword>
<dbReference type="GO" id="GO:0015662">
    <property type="term" value="F:P-type ion transporter activity"/>
    <property type="evidence" value="ECO:0007669"/>
    <property type="project" value="InterPro"/>
</dbReference>
<dbReference type="EMBL" id="LR899015">
    <property type="protein sequence ID" value="CAD7094160.1"/>
    <property type="molecule type" value="Genomic_DNA"/>
</dbReference>
<proteinExistence type="inferred from homology"/>
<dbReference type="FunFam" id="1.20.1110.10:FF:000034">
    <property type="entry name" value="Cation-transporting ATPase"/>
    <property type="match status" value="1"/>
</dbReference>
<dbReference type="Gene3D" id="2.70.150.10">
    <property type="entry name" value="Calcium-transporting ATPase, cytoplasmic transduction domain A"/>
    <property type="match status" value="1"/>
</dbReference>
<feature type="transmembrane region" description="Helical" evidence="13">
    <location>
        <begin position="1246"/>
        <end position="1269"/>
    </location>
</feature>
<accession>A0A7R8Z1Z8</accession>
<dbReference type="FunFam" id="2.70.150.10:FF:000067">
    <property type="entry name" value="Cation-transporting ATPase"/>
    <property type="match status" value="1"/>
</dbReference>
<dbReference type="GO" id="GO:0016020">
    <property type="term" value="C:membrane"/>
    <property type="evidence" value="ECO:0007669"/>
    <property type="project" value="UniProtKB-SubCell"/>
</dbReference>
<dbReference type="CDD" id="cd07542">
    <property type="entry name" value="P-type_ATPase_cation"/>
    <property type="match status" value="1"/>
</dbReference>
<dbReference type="PROSITE" id="PS00154">
    <property type="entry name" value="ATPASE_E1_E2"/>
    <property type="match status" value="1"/>
</dbReference>
<evidence type="ECO:0000256" key="3">
    <source>
        <dbReference type="ARBA" id="ARBA00022553"/>
    </source>
</evidence>
<comment type="catalytic activity">
    <reaction evidence="12 13">
        <text>ATP + H2O = ADP + phosphate + H(+)</text>
        <dbReference type="Rhea" id="RHEA:13065"/>
        <dbReference type="ChEBI" id="CHEBI:15377"/>
        <dbReference type="ChEBI" id="CHEBI:15378"/>
        <dbReference type="ChEBI" id="CHEBI:30616"/>
        <dbReference type="ChEBI" id="CHEBI:43474"/>
        <dbReference type="ChEBI" id="CHEBI:456216"/>
    </reaction>
</comment>
<keyword evidence="8 13" id="KW-0460">Magnesium</keyword>
<feature type="domain" description="P-type ATPase A" evidence="15">
    <location>
        <begin position="377"/>
        <end position="491"/>
    </location>
</feature>
<dbReference type="SUPFAM" id="SSF81653">
    <property type="entry name" value="Calcium ATPase, transduction domain A"/>
    <property type="match status" value="1"/>
</dbReference>
<keyword evidence="11 13" id="KW-0472">Membrane</keyword>
<dbReference type="PANTHER" id="PTHR45630:SF8">
    <property type="entry name" value="CATION-TRANSPORTING ATPASE"/>
    <property type="match status" value="1"/>
</dbReference>
<feature type="transmembrane region" description="Helical" evidence="13">
    <location>
        <begin position="1202"/>
        <end position="1226"/>
    </location>
</feature>
<dbReference type="Pfam" id="PF13246">
    <property type="entry name" value="Cation_ATPase"/>
    <property type="match status" value="1"/>
</dbReference>
<dbReference type="InterPro" id="IPR023214">
    <property type="entry name" value="HAD_sf"/>
</dbReference>
<dbReference type="Pfam" id="PF00122">
    <property type="entry name" value="E1-E2_ATPase"/>
    <property type="match status" value="1"/>
</dbReference>
<dbReference type="GO" id="GO:0046872">
    <property type="term" value="F:metal ion binding"/>
    <property type="evidence" value="ECO:0007669"/>
    <property type="project" value="UniProtKB-UniRule"/>
</dbReference>
<dbReference type="Gene3D" id="3.40.50.1000">
    <property type="entry name" value="HAD superfamily/HAD-like"/>
    <property type="match status" value="1"/>
</dbReference>
<dbReference type="FunFam" id="3.40.50.1000:FF:000045">
    <property type="entry name" value="Cation-transporting ATPase"/>
    <property type="match status" value="1"/>
</dbReference>
<keyword evidence="5 13" id="KW-0479">Metal-binding</keyword>
<dbReference type="InterPro" id="IPR036412">
    <property type="entry name" value="HAD-like_sf"/>
</dbReference>
<feature type="transmembrane region" description="Helical" evidence="13">
    <location>
        <begin position="130"/>
        <end position="151"/>
    </location>
</feature>
<evidence type="ECO:0000256" key="11">
    <source>
        <dbReference type="ARBA" id="ARBA00023136"/>
    </source>
</evidence>
<dbReference type="OrthoDB" id="48943at2759"/>
<evidence type="ECO:0000256" key="4">
    <source>
        <dbReference type="ARBA" id="ARBA00022692"/>
    </source>
</evidence>
<keyword evidence="18" id="KW-1185">Reference proteome</keyword>
<sequence length="1524" mass="172231">MQRAPTSVDFPPQQHESNIYDGTAINDNTIINGLSNVQVNRTRFFRNITAQCVDFGQSFNSFFGRLRGSFSSRVDDAGDIDDKDDRRGYGIGVGNSVDSELLPKDTRTCVSIINQGEHDELTISGYRRSLIRSTCCWLCIILTCGLLRLILHWKQRWLLFATYQLCPLDVAEKILIEENYNRAHTSYYIKDVITINDAVLSNLREDKKKWESYFPRAKPEDKMAQRFHLSVHFSSGHFKHFESVRLFRCKQLRYIWDEQTQTFHKLKGLDMNVPARYLHQRKGLSCSEEYARRLVYGPNEITIPFKNIPTLLFLEVLNPYYVFQVFSVILWMCYSYYYYAVVIVIMSIFGITMSIIQTRKNQNALRDTVVNSDFAFVIHDDGSVEQMETHFLVPGDIIEIPANGCTMQCDAVLLSGNCILDEAILTGESVPVTKTPLPLKQGLMFDAKEHSRHTLFCGTKVIQTRYIGTEKVLAVVINTGNITAKGGLIRSILYPPPVDYKFERDSYKFITLLACIAAISFLYTLVTKIMRGIPATKIAIEALDLITIAVPPALPAAMSVGRFYALKRLKKQNIYCIAPRSINIAGSINCVCFDKTGTLTEDGLDMWGVLPKSPTNQFQIPLKDVQRLPEDHFLYGMVSCHSITIMNGELKGDPLDLKMFESTGWILEEANIAENNKYDLLTPTVLKPPKLGKSDSDRSLNLNDSVDQILISNDIGVVREFSFASNLQRMSVITRRIGDDHFNVYCKGSPEMIQTLCRPESIPLDYLNHLNHYAQQGYRIIAIAYKPLDRKITYTKVHRIARDKVESDLEFQGFVILENRLKPDTTNVIATLTAANIRTVMITGDNILTAISVAKDCGIVTKKQSIITVNARSHPSKANDYEIYYTLSAANPSISSPNYGTNGDVYSLMTNSNSIASLETTDTWTHRDCVVTLTQDEIPYLNNYRFAIAGKTWSVLCDHFPELVSKIVTRGTIFARMSPDQKQELIQEYQTLGYYVAMCGDGANDCGALKAAHTGISLSEAESSVASPFTSRNHTIACVPTVIKEGRAALVTCFGIFKYMAAYSLVQFISVLMLYSIDSNLTDIQFLYIDLCLISVFAFFFGRTGAYDGPLVAETPLNSLVSVSPIASLLLHILVSMAFQVASWYHVQQQPWFVPFNFSAAADEKLGCHENYTIFIVSGFQYIILAFIFSKGKPYRKSILSNYWFISAILINLAIVIYMAMIPPAFLANFMELILPPGDYWFRFYLILYGVLNFVISLIIEEVIVEYLLFKKMRYRFHNVAKSQKKYLAIERELNNQYSWPPLSNYQDEANTMNMTEDCSPVSYAEIGAEEHNAENLESERENSILNRFFDPKLQTSNADEHSLSAIESDSDMEQYEETHPPKELTVELPLKTSTIPSSIEASMHNRREPEPELQVEFASPVHSGLPTSHPFISNASSVDHACVNGTTRQSTPMKKPSTLKLKEFTFIDDNSTDQKSATSTSIQMENCIKNPENSMENRYIGNKSNNSNSSLKRKDQIMMTTTS</sequence>
<evidence type="ECO:0000259" key="15">
    <source>
        <dbReference type="Pfam" id="PF00122"/>
    </source>
</evidence>
<dbReference type="InterPro" id="IPR008250">
    <property type="entry name" value="ATPase_P-typ_transduc_dom_A_sf"/>
</dbReference>
<dbReference type="SFLD" id="SFLDS00003">
    <property type="entry name" value="Haloacid_Dehalogenase"/>
    <property type="match status" value="1"/>
</dbReference>
<dbReference type="SFLD" id="SFLDF00027">
    <property type="entry name" value="p-type_atpase"/>
    <property type="match status" value="1"/>
</dbReference>
<gene>
    <name evidence="17" type="ORF">HERILL_LOCUS16386</name>
</gene>
<comment type="similarity">
    <text evidence="2 13">Belongs to the cation transport ATPase (P-type) (TC 3.A.3) family. Type V subfamily.</text>
</comment>
<evidence type="ECO:0000256" key="8">
    <source>
        <dbReference type="ARBA" id="ARBA00022842"/>
    </source>
</evidence>
<dbReference type="EC" id="7.2.2.-" evidence="13"/>
<keyword evidence="6 13" id="KW-0547">Nucleotide-binding</keyword>
<feature type="transmembrane region" description="Helical" evidence="13">
    <location>
        <begin position="1083"/>
        <end position="1102"/>
    </location>
</feature>
<dbReference type="Gene3D" id="3.40.1110.10">
    <property type="entry name" value="Calcium-transporting ATPase, cytoplasmic domain N"/>
    <property type="match status" value="1"/>
</dbReference>
<evidence type="ECO:0000256" key="1">
    <source>
        <dbReference type="ARBA" id="ARBA00004141"/>
    </source>
</evidence>
<evidence type="ECO:0000256" key="6">
    <source>
        <dbReference type="ARBA" id="ARBA00022741"/>
    </source>
</evidence>
<evidence type="ECO:0000256" key="5">
    <source>
        <dbReference type="ARBA" id="ARBA00022723"/>
    </source>
</evidence>
<feature type="transmembrane region" description="Helical" evidence="13">
    <location>
        <begin position="336"/>
        <end position="356"/>
    </location>
</feature>
<dbReference type="Proteomes" id="UP000594454">
    <property type="component" value="Chromosome 7"/>
</dbReference>
<evidence type="ECO:0000313" key="17">
    <source>
        <dbReference type="EMBL" id="CAD7094160.1"/>
    </source>
</evidence>
<dbReference type="GO" id="GO:0005524">
    <property type="term" value="F:ATP binding"/>
    <property type="evidence" value="ECO:0007669"/>
    <property type="project" value="UniProtKB-UniRule"/>
</dbReference>
<dbReference type="InterPro" id="IPR023298">
    <property type="entry name" value="ATPase_P-typ_TM_dom_sf"/>
</dbReference>